<dbReference type="EMBL" id="CAAALY010105292">
    <property type="protein sequence ID" value="VEL29681.1"/>
    <property type="molecule type" value="Genomic_DNA"/>
</dbReference>
<sequence>MAWDISPLRQFVLPPVVDDQAMRHHSGHGSRPSLSDESPRGAPNCLAANGLGAACLAIGTDQGAVWLVDRYSVSPIHFPDNQQLQVCDFVLAFN</sequence>
<evidence type="ECO:0000313" key="3">
    <source>
        <dbReference type="Proteomes" id="UP000784294"/>
    </source>
</evidence>
<evidence type="ECO:0000256" key="1">
    <source>
        <dbReference type="SAM" id="MobiDB-lite"/>
    </source>
</evidence>
<organism evidence="2 3">
    <name type="scientific">Protopolystoma xenopodis</name>
    <dbReference type="NCBI Taxonomy" id="117903"/>
    <lineage>
        <taxon>Eukaryota</taxon>
        <taxon>Metazoa</taxon>
        <taxon>Spiralia</taxon>
        <taxon>Lophotrochozoa</taxon>
        <taxon>Platyhelminthes</taxon>
        <taxon>Monogenea</taxon>
        <taxon>Polyopisthocotylea</taxon>
        <taxon>Polystomatidea</taxon>
        <taxon>Polystomatidae</taxon>
        <taxon>Protopolystoma</taxon>
    </lineage>
</organism>
<evidence type="ECO:0000313" key="2">
    <source>
        <dbReference type="EMBL" id="VEL29681.1"/>
    </source>
</evidence>
<protein>
    <submittedName>
        <fullName evidence="2">Uncharacterized protein</fullName>
    </submittedName>
</protein>
<keyword evidence="3" id="KW-1185">Reference proteome</keyword>
<comment type="caution">
    <text evidence="2">The sequence shown here is derived from an EMBL/GenBank/DDBJ whole genome shotgun (WGS) entry which is preliminary data.</text>
</comment>
<proteinExistence type="predicted"/>
<reference evidence="2" key="1">
    <citation type="submission" date="2018-11" db="EMBL/GenBank/DDBJ databases">
        <authorList>
            <consortium name="Pathogen Informatics"/>
        </authorList>
    </citation>
    <scope>NUCLEOTIDE SEQUENCE</scope>
</reference>
<accession>A0A448X711</accession>
<dbReference type="AlphaFoldDB" id="A0A448X711"/>
<dbReference type="Proteomes" id="UP000784294">
    <property type="component" value="Unassembled WGS sequence"/>
</dbReference>
<feature type="region of interest" description="Disordered" evidence="1">
    <location>
        <begin position="21"/>
        <end position="41"/>
    </location>
</feature>
<name>A0A448X711_9PLAT</name>
<gene>
    <name evidence="2" type="ORF">PXEA_LOCUS23121</name>
</gene>